<dbReference type="Pfam" id="PF13191">
    <property type="entry name" value="AAA_16"/>
    <property type="match status" value="1"/>
</dbReference>
<proteinExistence type="predicted"/>
<dbReference type="KEGG" id="mste:MSTE_00978"/>
<sequence>MTLPFGDDVLSLAAQEAILHSIFRPSAPTEDRAMFKGRTAELSGVLSAVQQVGQHVIVYGERGVGKTSLAYMAREAFQQASAHAGVAVRVACGNDDNFASVWKKLTAHLQSFADLAPAGIAANLEAAVDKYEDIIEMSDAVTPDSAARALKIVANAVPLVVILDEFDRIGAWDDTVLFADLVKMLSDDLVKCTVFIVGVADNVAGLLAGHASIDRCLKQVYMPRMSADELREIVVGGFQRFNDLSGISIELETRAVDAIIRLSQGFPYYTHLLAGAIGELALRNHKHETGVRDVFEALVRATEEAAHSIRVSYTDAVASAKPAGFDMTLLACAIAEIDELGFFAPVDISGPLSNLSGRTRRTPSYLGHLKRFADSPIYILDTRGEGRKTRYRFRDPLMKPFVMMKGFKDGALKFPQNTDDA</sequence>
<organism evidence="2 3">
    <name type="scientific">[Mycobacterium] stephanolepidis</name>
    <dbReference type="NCBI Taxonomy" id="1520670"/>
    <lineage>
        <taxon>Bacteria</taxon>
        <taxon>Bacillati</taxon>
        <taxon>Actinomycetota</taxon>
        <taxon>Actinomycetes</taxon>
        <taxon>Mycobacteriales</taxon>
        <taxon>Mycobacteriaceae</taxon>
        <taxon>Mycobacteroides</taxon>
    </lineage>
</organism>
<evidence type="ECO:0000313" key="3">
    <source>
        <dbReference type="Proteomes" id="UP000217954"/>
    </source>
</evidence>
<dbReference type="PANTHER" id="PTHR34301">
    <property type="entry name" value="DNA-BINDING PROTEIN-RELATED"/>
    <property type="match status" value="1"/>
</dbReference>
<name>A0A1Z4ETQ4_9MYCO</name>
<dbReference type="Gene3D" id="3.40.50.300">
    <property type="entry name" value="P-loop containing nucleotide triphosphate hydrolases"/>
    <property type="match status" value="1"/>
</dbReference>
<dbReference type="AlphaFoldDB" id="A0A1Z4ETQ4"/>
<gene>
    <name evidence="2" type="ORF">MSTE_00978</name>
</gene>
<dbReference type="SMART" id="SM00382">
    <property type="entry name" value="AAA"/>
    <property type="match status" value="1"/>
</dbReference>
<reference evidence="2 3" key="2">
    <citation type="journal article" date="2017" name="Int. J. Syst. Evol. Microbiol.">
        <title>Mycobacterium stephanolepidis sp. nov., a rapidly growing species related to Mycobacterium chelonae, isolated from marine teleost fish, Stephanolepis cirrhifer.</title>
        <authorList>
            <person name="Fukano H."/>
            <person name="Wada S."/>
            <person name="Kurata O."/>
            <person name="Katayama K."/>
            <person name="Fujiwara N."/>
            <person name="Hoshino Y."/>
        </authorList>
    </citation>
    <scope>NUCLEOTIDE SEQUENCE [LARGE SCALE GENOMIC DNA]</scope>
    <source>
        <strain evidence="2 3">NJB0901</strain>
    </source>
</reference>
<dbReference type="OrthoDB" id="1489171at2"/>
<dbReference type="PANTHER" id="PTHR34301:SF8">
    <property type="entry name" value="ATPASE DOMAIN-CONTAINING PROTEIN"/>
    <property type="match status" value="1"/>
</dbReference>
<dbReference type="GO" id="GO:0003677">
    <property type="term" value="F:DNA binding"/>
    <property type="evidence" value="ECO:0007669"/>
    <property type="project" value="UniProtKB-KW"/>
</dbReference>
<reference evidence="3" key="1">
    <citation type="journal article" date="2017" name="Genome Announc.">
        <title>Complete Genome Sequence of Mycobacterium stephanolepidis.</title>
        <authorList>
            <person name="Fukano H."/>
            <person name="Yoshida M."/>
            <person name="Katayama Y."/>
            <person name="Omatsu T."/>
            <person name="Mizutani T."/>
            <person name="Kurata O."/>
            <person name="Wada S."/>
            <person name="Hoshino Y."/>
        </authorList>
    </citation>
    <scope>NUCLEOTIDE SEQUENCE [LARGE SCALE GENOMIC DNA]</scope>
    <source>
        <strain evidence="3">NJB0901</strain>
    </source>
</reference>
<dbReference type="Proteomes" id="UP000217954">
    <property type="component" value="Chromosome"/>
</dbReference>
<dbReference type="InterPro" id="IPR003593">
    <property type="entry name" value="AAA+_ATPase"/>
</dbReference>
<dbReference type="EMBL" id="AP018165">
    <property type="protein sequence ID" value="BAX96313.1"/>
    <property type="molecule type" value="Genomic_DNA"/>
</dbReference>
<protein>
    <submittedName>
        <fullName evidence="2">DNA-binding protein</fullName>
    </submittedName>
</protein>
<evidence type="ECO:0000313" key="2">
    <source>
        <dbReference type="EMBL" id="BAX96313.1"/>
    </source>
</evidence>
<dbReference type="InterPro" id="IPR027417">
    <property type="entry name" value="P-loop_NTPase"/>
</dbReference>
<feature type="domain" description="AAA+ ATPase" evidence="1">
    <location>
        <begin position="52"/>
        <end position="226"/>
    </location>
</feature>
<dbReference type="RefSeq" id="WP_096499409.1">
    <property type="nucleotide sequence ID" value="NZ_AP018165.1"/>
</dbReference>
<dbReference type="SUPFAM" id="SSF52540">
    <property type="entry name" value="P-loop containing nucleoside triphosphate hydrolases"/>
    <property type="match status" value="1"/>
</dbReference>
<accession>A0A1Z4ETQ4</accession>
<dbReference type="InterPro" id="IPR041664">
    <property type="entry name" value="AAA_16"/>
</dbReference>
<keyword evidence="3" id="KW-1185">Reference proteome</keyword>
<evidence type="ECO:0000259" key="1">
    <source>
        <dbReference type="SMART" id="SM00382"/>
    </source>
</evidence>
<keyword evidence="2" id="KW-0238">DNA-binding</keyword>